<reference evidence="2 3" key="1">
    <citation type="submission" date="2023-07" db="EMBL/GenBank/DDBJ databases">
        <title>The novel representative of Negativicutes class, Anaeroselena agilis gen. nov. sp. nov.</title>
        <authorList>
            <person name="Prokofeva M.I."/>
            <person name="Elcheninov A.G."/>
            <person name="Klyukina A."/>
            <person name="Kublanov I.V."/>
            <person name="Frolov E.N."/>
            <person name="Podosokorskaya O.A."/>
        </authorList>
    </citation>
    <scope>NUCLEOTIDE SEQUENCE [LARGE SCALE GENOMIC DNA]</scope>
    <source>
        <strain evidence="2 3">4137-cl</strain>
    </source>
</reference>
<dbReference type="NCBIfam" id="TIGR02838">
    <property type="entry name" value="spore_V_AC"/>
    <property type="match status" value="1"/>
</dbReference>
<dbReference type="Proteomes" id="UP001254848">
    <property type="component" value="Unassembled WGS sequence"/>
</dbReference>
<feature type="transmembrane region" description="Helical" evidence="1">
    <location>
        <begin position="131"/>
        <end position="153"/>
    </location>
</feature>
<proteinExistence type="predicted"/>
<name>A0ABU3NWA4_9FIRM</name>
<feature type="transmembrane region" description="Helical" evidence="1">
    <location>
        <begin position="68"/>
        <end position="86"/>
    </location>
</feature>
<protein>
    <submittedName>
        <fullName evidence="2">Stage V sporulation protein AC</fullName>
    </submittedName>
</protein>
<gene>
    <name evidence="2" type="primary">spoVAC</name>
    <name evidence="2" type="ORF">Q4T40_07610</name>
</gene>
<accession>A0ABU3NWA4</accession>
<keyword evidence="3" id="KW-1185">Reference proteome</keyword>
<keyword evidence="1" id="KW-0472">Membrane</keyword>
<feature type="transmembrane region" description="Helical" evidence="1">
    <location>
        <begin position="35"/>
        <end position="56"/>
    </location>
</feature>
<keyword evidence="1" id="KW-0812">Transmembrane</keyword>
<dbReference type="PANTHER" id="PTHR38450:SF1">
    <property type="entry name" value="STAGE V SPORULATION PROTEIN AC"/>
    <property type="match status" value="1"/>
</dbReference>
<evidence type="ECO:0000313" key="2">
    <source>
        <dbReference type="EMBL" id="MDT8901099.1"/>
    </source>
</evidence>
<dbReference type="InterPro" id="IPR014203">
    <property type="entry name" value="Spore_V_AC"/>
</dbReference>
<organism evidence="2 3">
    <name type="scientific">Anaeroselena agilis</name>
    <dbReference type="NCBI Taxonomy" id="3063788"/>
    <lineage>
        <taxon>Bacteria</taxon>
        <taxon>Bacillati</taxon>
        <taxon>Bacillota</taxon>
        <taxon>Negativicutes</taxon>
        <taxon>Acetonemataceae</taxon>
        <taxon>Anaeroselena</taxon>
    </lineage>
</organism>
<evidence type="ECO:0000313" key="3">
    <source>
        <dbReference type="Proteomes" id="UP001254848"/>
    </source>
</evidence>
<dbReference type="Pfam" id="PF03862">
    <property type="entry name" value="SpoVAC_SpoVAEB"/>
    <property type="match status" value="1"/>
</dbReference>
<dbReference type="EMBL" id="JAUOZS010000001">
    <property type="protein sequence ID" value="MDT8901099.1"/>
    <property type="molecule type" value="Genomic_DNA"/>
</dbReference>
<dbReference type="RefSeq" id="WP_413779624.1">
    <property type="nucleotide sequence ID" value="NZ_JAUOZS010000001.1"/>
</dbReference>
<keyword evidence="1" id="KW-1133">Transmembrane helix</keyword>
<dbReference type="InterPro" id="IPR005562">
    <property type="entry name" value="SpoVA"/>
</dbReference>
<comment type="caution">
    <text evidence="2">The sequence shown here is derived from an EMBL/GenBank/DDBJ whole genome shotgun (WGS) entry which is preliminary data.</text>
</comment>
<dbReference type="PANTHER" id="PTHR38450">
    <property type="entry name" value="STAGE V SPORULATION PROTEIN AC-RELATED"/>
    <property type="match status" value="1"/>
</dbReference>
<sequence length="154" mass="16604">MPVSDGRQGQQEFQKWYQDRYNQVKPKPPILKNALWAFVVGGLICTLGQVIQTYFIGLGLSQKEAAGPTSAVLIFLAALFTGLGIYDELGRKAGAGSIVPITGFANSIVAPAMEYKREGYVFGVGAKMFTIAGPVIVYGLLTAVVVGLIYWAFH</sequence>
<evidence type="ECO:0000256" key="1">
    <source>
        <dbReference type="SAM" id="Phobius"/>
    </source>
</evidence>
<feature type="transmembrane region" description="Helical" evidence="1">
    <location>
        <begin position="93"/>
        <end position="111"/>
    </location>
</feature>